<dbReference type="VEuPathDB" id="TriTrypDB:TcIL3000_9_1720"/>
<organism evidence="1">
    <name type="scientific">Trypanosoma congolense (strain IL3000)</name>
    <dbReference type="NCBI Taxonomy" id="1068625"/>
    <lineage>
        <taxon>Eukaryota</taxon>
        <taxon>Discoba</taxon>
        <taxon>Euglenozoa</taxon>
        <taxon>Kinetoplastea</taxon>
        <taxon>Metakinetoplastina</taxon>
        <taxon>Trypanosomatida</taxon>
        <taxon>Trypanosomatidae</taxon>
        <taxon>Trypanosoma</taxon>
        <taxon>Nannomonas</taxon>
    </lineage>
</organism>
<protein>
    <submittedName>
        <fullName evidence="1">Uncharacterized protein</fullName>
    </submittedName>
</protein>
<sequence length="109" mass="12523">MSTNCKGNSAGAFSEEPRTKDYAALLENALKGKRKIQGATVARLVNQYNPMYESHKERRTLNSGRYLDEELCELLVEDRRASTKHHLQTDKVLKAFMLLVNENKHIMRT</sequence>
<evidence type="ECO:0000313" key="1">
    <source>
        <dbReference type="EMBL" id="CCC92775.1"/>
    </source>
</evidence>
<reference evidence="1" key="1">
    <citation type="journal article" date="2012" name="Proc. Natl. Acad. Sci. U.S.A.">
        <title>Antigenic diversity is generated by distinct evolutionary mechanisms in African trypanosome species.</title>
        <authorList>
            <person name="Jackson A.P."/>
            <person name="Berry A."/>
            <person name="Aslett M."/>
            <person name="Allison H.C."/>
            <person name="Burton P."/>
            <person name="Vavrova-Anderson J."/>
            <person name="Brown R."/>
            <person name="Browne H."/>
            <person name="Corton N."/>
            <person name="Hauser H."/>
            <person name="Gamble J."/>
            <person name="Gilderthorp R."/>
            <person name="Marcello L."/>
            <person name="McQuillan J."/>
            <person name="Otto T.D."/>
            <person name="Quail M.A."/>
            <person name="Sanders M.J."/>
            <person name="van Tonder A."/>
            <person name="Ginger M.L."/>
            <person name="Field M.C."/>
            <person name="Barry J.D."/>
            <person name="Hertz-Fowler C."/>
            <person name="Berriman M."/>
        </authorList>
    </citation>
    <scope>NUCLEOTIDE SEQUENCE</scope>
    <source>
        <strain evidence="1">IL3000</strain>
    </source>
</reference>
<accession>G0UTR1</accession>
<name>G0UTR1_TRYCI</name>
<gene>
    <name evidence="1" type="ORF">TCIL3000_9_1720</name>
</gene>
<dbReference type="AlphaFoldDB" id="G0UTR1"/>
<dbReference type="EMBL" id="HE575322">
    <property type="protein sequence ID" value="CCC92775.1"/>
    <property type="molecule type" value="Genomic_DNA"/>
</dbReference>
<proteinExistence type="predicted"/>